<evidence type="ECO:0000256" key="1">
    <source>
        <dbReference type="ARBA" id="ARBA00004496"/>
    </source>
</evidence>
<dbReference type="HAMAP" id="MF_00113">
    <property type="entry name" value="QueA"/>
    <property type="match status" value="1"/>
</dbReference>
<protein>
    <recommendedName>
        <fullName evidence="11 13">S-adenosylmethionine:tRNA ribosyltransferase-isomerase</fullName>
        <ecNumber evidence="10 13">2.4.99.17</ecNumber>
    </recommendedName>
    <alternativeName>
        <fullName evidence="12 13">Queuosine biosynthesis protein QueA</fullName>
    </alternativeName>
</protein>
<dbReference type="PANTHER" id="PTHR30307">
    <property type="entry name" value="S-ADENOSYLMETHIONINE:TRNA RIBOSYLTRANSFERASE-ISOMERASE"/>
    <property type="match status" value="1"/>
</dbReference>
<evidence type="ECO:0000256" key="9">
    <source>
        <dbReference type="ARBA" id="ARBA00061210"/>
    </source>
</evidence>
<evidence type="ECO:0000256" key="13">
    <source>
        <dbReference type="HAMAP-Rule" id="MF_00113"/>
    </source>
</evidence>
<dbReference type="SUPFAM" id="SSF111337">
    <property type="entry name" value="QueA-like"/>
    <property type="match status" value="1"/>
</dbReference>
<dbReference type="InterPro" id="IPR042119">
    <property type="entry name" value="QueA_dom2"/>
</dbReference>
<keyword evidence="4 13" id="KW-0963">Cytoplasm</keyword>
<evidence type="ECO:0000256" key="2">
    <source>
        <dbReference type="ARBA" id="ARBA00004691"/>
    </source>
</evidence>
<comment type="subunit">
    <text evidence="3 13">Monomer.</text>
</comment>
<evidence type="ECO:0000313" key="14">
    <source>
        <dbReference type="EMBL" id="RCW24975.1"/>
    </source>
</evidence>
<gene>
    <name evidence="13" type="primary">queA</name>
    <name evidence="14" type="ORF">DFR48_105321</name>
</gene>
<dbReference type="PANTHER" id="PTHR30307:SF0">
    <property type="entry name" value="S-ADENOSYLMETHIONINE:TRNA RIBOSYLTRANSFERASE-ISOMERASE"/>
    <property type="match status" value="1"/>
</dbReference>
<dbReference type="InterPro" id="IPR036100">
    <property type="entry name" value="QueA_sf"/>
</dbReference>
<evidence type="ECO:0000256" key="5">
    <source>
        <dbReference type="ARBA" id="ARBA00022679"/>
    </source>
</evidence>
<comment type="function">
    <text evidence="13">Transfers and isomerizes the ribose moiety from AdoMet to the 7-aminomethyl group of 7-deazaguanine (preQ1-tRNA) to give epoxyqueuosine (oQ-tRNA).</text>
</comment>
<dbReference type="NCBIfam" id="TIGR00113">
    <property type="entry name" value="queA"/>
    <property type="match status" value="1"/>
</dbReference>
<keyword evidence="15" id="KW-1185">Reference proteome</keyword>
<keyword evidence="5 13" id="KW-0808">Transferase</keyword>
<comment type="similarity">
    <text evidence="9 13">Belongs to the QueA family.</text>
</comment>
<comment type="caution">
    <text evidence="14">The sequence shown here is derived from an EMBL/GenBank/DDBJ whole genome shotgun (WGS) entry which is preliminary data.</text>
</comment>
<dbReference type="Pfam" id="PF02547">
    <property type="entry name" value="Queuosine_synth"/>
    <property type="match status" value="1"/>
</dbReference>
<proteinExistence type="inferred from homology"/>
<dbReference type="NCBIfam" id="NF001140">
    <property type="entry name" value="PRK00147.1"/>
    <property type="match status" value="1"/>
</dbReference>
<comment type="pathway">
    <text evidence="2 13">tRNA modification; tRNA-queuosine biosynthesis.</text>
</comment>
<evidence type="ECO:0000256" key="4">
    <source>
        <dbReference type="ARBA" id="ARBA00022490"/>
    </source>
</evidence>
<comment type="subcellular location">
    <subcellularLocation>
        <location evidence="1 13">Cytoplasm</location>
    </subcellularLocation>
</comment>
<organism evidence="14 15">
    <name type="scientific">Ciceribacter lividus</name>
    <dbReference type="NCBI Taxonomy" id="1197950"/>
    <lineage>
        <taxon>Bacteria</taxon>
        <taxon>Pseudomonadati</taxon>
        <taxon>Pseudomonadota</taxon>
        <taxon>Alphaproteobacteria</taxon>
        <taxon>Hyphomicrobiales</taxon>
        <taxon>Rhizobiaceae</taxon>
        <taxon>Ciceribacter</taxon>
    </lineage>
</organism>
<evidence type="ECO:0000256" key="3">
    <source>
        <dbReference type="ARBA" id="ARBA00011245"/>
    </source>
</evidence>
<evidence type="ECO:0000256" key="10">
    <source>
        <dbReference type="ARBA" id="ARBA00066503"/>
    </source>
</evidence>
<keyword evidence="14" id="KW-0413">Isomerase</keyword>
<keyword evidence="7 13" id="KW-0671">Queuosine biosynthesis</keyword>
<evidence type="ECO:0000313" key="15">
    <source>
        <dbReference type="Proteomes" id="UP000252582"/>
    </source>
</evidence>
<dbReference type="Gene3D" id="2.40.10.240">
    <property type="entry name" value="QueA-like"/>
    <property type="match status" value="1"/>
</dbReference>
<dbReference type="EMBL" id="QPIX01000005">
    <property type="protein sequence ID" value="RCW24975.1"/>
    <property type="molecule type" value="Genomic_DNA"/>
</dbReference>
<reference evidence="14 15" key="1">
    <citation type="submission" date="2018-07" db="EMBL/GenBank/DDBJ databases">
        <title>Genomic Encyclopedia of Type Strains, Phase IV (KMG-IV): sequencing the most valuable type-strain genomes for metagenomic binning, comparative biology and taxonomic classification.</title>
        <authorList>
            <person name="Goeker M."/>
        </authorList>
    </citation>
    <scope>NUCLEOTIDE SEQUENCE [LARGE SCALE GENOMIC DNA]</scope>
    <source>
        <strain evidence="14 15">DSM 25528</strain>
    </source>
</reference>
<evidence type="ECO:0000256" key="12">
    <source>
        <dbReference type="ARBA" id="ARBA00076160"/>
    </source>
</evidence>
<evidence type="ECO:0000256" key="6">
    <source>
        <dbReference type="ARBA" id="ARBA00022691"/>
    </source>
</evidence>
<dbReference type="AlphaFoldDB" id="A0A6I7HNX1"/>
<dbReference type="EC" id="2.4.99.17" evidence="10 13"/>
<dbReference type="GO" id="GO:0008616">
    <property type="term" value="P:tRNA queuosine(34) biosynthetic process"/>
    <property type="evidence" value="ECO:0007669"/>
    <property type="project" value="UniProtKB-UniRule"/>
</dbReference>
<evidence type="ECO:0000256" key="11">
    <source>
        <dbReference type="ARBA" id="ARBA00069325"/>
    </source>
</evidence>
<sequence>MSESRFQSPPGVHDARAGFAFSRSRDTMRVDLFDFDLPEERIALRPVSPRDSARMLVVRPDGGPVLEDRHVFDLPSFLSPGDALVFNDTKVIPAQLEGKRLREGAQQTPVSATLHMRIGPERWKAFARPGKRIKVGDRIEFGHTGDTCLLGTLGAVVEEKGEAGEVTLRFDFSGPALDEAIMTVGHIPLPPYIASKRGEDEKDRTDYQTVYAREEGAVAAPTAGLHFTPALFEALDRAGIERHFVTLHVGAGTFLPVKADDTDDHKMHLETGHVSAETAARLNAVKARGGRIVCVGTTSLRLVESAADASGLIEPWSGPTGIFITPGYRFKAVDVLMTNFHLPKSTLFMLVSAFAGLDTMRAAYAHAIEFGYRFYSYGDASLLFRKS</sequence>
<evidence type="ECO:0000256" key="7">
    <source>
        <dbReference type="ARBA" id="ARBA00022785"/>
    </source>
</evidence>
<name>A0A6I7HNX1_9HYPH</name>
<accession>A0A6I7HNX1</accession>
<evidence type="ECO:0000256" key="8">
    <source>
        <dbReference type="ARBA" id="ARBA00052751"/>
    </source>
</evidence>
<keyword evidence="6 13" id="KW-0949">S-adenosyl-L-methionine</keyword>
<dbReference type="InterPro" id="IPR042118">
    <property type="entry name" value="QueA_dom1"/>
</dbReference>
<dbReference type="UniPathway" id="UPA00392"/>
<dbReference type="GO" id="GO:0051075">
    <property type="term" value="F:S-adenosylmethionine:tRNA ribosyltransferase-isomerase activity"/>
    <property type="evidence" value="ECO:0007669"/>
    <property type="project" value="UniProtKB-EC"/>
</dbReference>
<dbReference type="FunFam" id="3.40.1780.10:FF:000001">
    <property type="entry name" value="S-adenosylmethionine:tRNA ribosyltransferase-isomerase"/>
    <property type="match status" value="1"/>
</dbReference>
<dbReference type="InterPro" id="IPR003699">
    <property type="entry name" value="QueA"/>
</dbReference>
<dbReference type="Gene3D" id="3.40.1780.10">
    <property type="entry name" value="QueA-like"/>
    <property type="match status" value="1"/>
</dbReference>
<dbReference type="GO" id="GO:0005737">
    <property type="term" value="C:cytoplasm"/>
    <property type="evidence" value="ECO:0007669"/>
    <property type="project" value="UniProtKB-SubCell"/>
</dbReference>
<comment type="catalytic activity">
    <reaction evidence="8 13">
        <text>7-aminomethyl-7-carbaguanosine(34) in tRNA + S-adenosyl-L-methionine = epoxyqueuosine(34) in tRNA + adenine + L-methionine + 2 H(+)</text>
        <dbReference type="Rhea" id="RHEA:32155"/>
        <dbReference type="Rhea" id="RHEA-COMP:10342"/>
        <dbReference type="Rhea" id="RHEA-COMP:18582"/>
        <dbReference type="ChEBI" id="CHEBI:15378"/>
        <dbReference type="ChEBI" id="CHEBI:16708"/>
        <dbReference type="ChEBI" id="CHEBI:57844"/>
        <dbReference type="ChEBI" id="CHEBI:59789"/>
        <dbReference type="ChEBI" id="CHEBI:82833"/>
        <dbReference type="ChEBI" id="CHEBI:194443"/>
        <dbReference type="EC" id="2.4.99.17"/>
    </reaction>
</comment>
<dbReference type="Proteomes" id="UP000252582">
    <property type="component" value="Unassembled WGS sequence"/>
</dbReference>